<dbReference type="AlphaFoldDB" id="A0A931H633"/>
<comment type="caution">
    <text evidence="7">The sequence shown here is derived from an EMBL/GenBank/DDBJ whole genome shotgun (WGS) entry which is preliminary data.</text>
</comment>
<keyword evidence="3 6" id="KW-0812">Transmembrane</keyword>
<evidence type="ECO:0000256" key="2">
    <source>
        <dbReference type="ARBA" id="ARBA00022475"/>
    </source>
</evidence>
<dbReference type="InterPro" id="IPR001123">
    <property type="entry name" value="LeuE-type"/>
</dbReference>
<proteinExistence type="predicted"/>
<sequence length="213" mass="22304">MDSSPQLWLFFLMVLGIVILPGVDMAFVAASALGGGRRGGAFAVAGIVAGGFCHVAASALGIGLLIHMVPAIFNTVLLVGAAYIAWIGISLMRAASSAQPMPLARSAGRPWATFRQAILTSLLNPKAYLFMFAVFPQFLQPERGAVWSQSAVLSLIIATTQIWVYGLVAVAAGSAQAGLGSRPQLQAWLMRGAGAMLVGGAAWTALEGWRRMM</sequence>
<dbReference type="PIRSF" id="PIRSF006324">
    <property type="entry name" value="LeuE"/>
    <property type="match status" value="1"/>
</dbReference>
<gene>
    <name evidence="7" type="ORF">I5803_15065</name>
</gene>
<feature type="transmembrane region" description="Helical" evidence="6">
    <location>
        <begin position="151"/>
        <end position="175"/>
    </location>
</feature>
<organism evidence="7 8">
    <name type="scientific">Caenimonas aquaedulcis</name>
    <dbReference type="NCBI Taxonomy" id="2793270"/>
    <lineage>
        <taxon>Bacteria</taxon>
        <taxon>Pseudomonadati</taxon>
        <taxon>Pseudomonadota</taxon>
        <taxon>Betaproteobacteria</taxon>
        <taxon>Burkholderiales</taxon>
        <taxon>Comamonadaceae</taxon>
        <taxon>Caenimonas</taxon>
    </lineage>
</organism>
<dbReference type="GO" id="GO:0015171">
    <property type="term" value="F:amino acid transmembrane transporter activity"/>
    <property type="evidence" value="ECO:0007669"/>
    <property type="project" value="TreeGrafter"/>
</dbReference>
<name>A0A931H633_9BURK</name>
<evidence type="ECO:0000313" key="8">
    <source>
        <dbReference type="Proteomes" id="UP000651050"/>
    </source>
</evidence>
<keyword evidence="2" id="KW-1003">Cell membrane</keyword>
<dbReference type="Pfam" id="PF01810">
    <property type="entry name" value="LysE"/>
    <property type="match status" value="1"/>
</dbReference>
<reference evidence="7" key="1">
    <citation type="submission" date="2020-11" db="EMBL/GenBank/DDBJ databases">
        <title>Bacterial whole genome sequence for Caenimonas sp. DR4.4.</title>
        <authorList>
            <person name="Le V."/>
            <person name="Ko S.-R."/>
            <person name="Ahn C.-Y."/>
            <person name="Oh H.-M."/>
        </authorList>
    </citation>
    <scope>NUCLEOTIDE SEQUENCE</scope>
    <source>
        <strain evidence="7">DR4.4</strain>
    </source>
</reference>
<feature type="transmembrane region" description="Helical" evidence="6">
    <location>
        <begin position="6"/>
        <end position="30"/>
    </location>
</feature>
<dbReference type="PANTHER" id="PTHR30086">
    <property type="entry name" value="ARGININE EXPORTER PROTEIN ARGO"/>
    <property type="match status" value="1"/>
</dbReference>
<dbReference type="EMBL" id="JADWYS010000001">
    <property type="protein sequence ID" value="MBG9389349.1"/>
    <property type="molecule type" value="Genomic_DNA"/>
</dbReference>
<dbReference type="GO" id="GO:0005886">
    <property type="term" value="C:plasma membrane"/>
    <property type="evidence" value="ECO:0007669"/>
    <property type="project" value="UniProtKB-SubCell"/>
</dbReference>
<keyword evidence="4 6" id="KW-1133">Transmembrane helix</keyword>
<evidence type="ECO:0000313" key="7">
    <source>
        <dbReference type="EMBL" id="MBG9389349.1"/>
    </source>
</evidence>
<evidence type="ECO:0000256" key="1">
    <source>
        <dbReference type="ARBA" id="ARBA00004651"/>
    </source>
</evidence>
<feature type="transmembrane region" description="Helical" evidence="6">
    <location>
        <begin position="72"/>
        <end position="96"/>
    </location>
</feature>
<dbReference type="PANTHER" id="PTHR30086:SF20">
    <property type="entry name" value="ARGININE EXPORTER PROTEIN ARGO-RELATED"/>
    <property type="match status" value="1"/>
</dbReference>
<keyword evidence="8" id="KW-1185">Reference proteome</keyword>
<keyword evidence="5 6" id="KW-0472">Membrane</keyword>
<evidence type="ECO:0000256" key="5">
    <source>
        <dbReference type="ARBA" id="ARBA00023136"/>
    </source>
</evidence>
<accession>A0A931H633</accession>
<protein>
    <submittedName>
        <fullName evidence="7">LysE family translocator</fullName>
    </submittedName>
</protein>
<evidence type="ECO:0000256" key="4">
    <source>
        <dbReference type="ARBA" id="ARBA00022989"/>
    </source>
</evidence>
<feature type="transmembrane region" description="Helical" evidence="6">
    <location>
        <begin position="117"/>
        <end position="139"/>
    </location>
</feature>
<evidence type="ECO:0000256" key="6">
    <source>
        <dbReference type="SAM" id="Phobius"/>
    </source>
</evidence>
<dbReference type="RefSeq" id="WP_196987148.1">
    <property type="nucleotide sequence ID" value="NZ_JADWYS010000001.1"/>
</dbReference>
<comment type="subcellular location">
    <subcellularLocation>
        <location evidence="1">Cell membrane</location>
        <topology evidence="1">Multi-pass membrane protein</topology>
    </subcellularLocation>
</comment>
<dbReference type="Proteomes" id="UP000651050">
    <property type="component" value="Unassembled WGS sequence"/>
</dbReference>
<evidence type="ECO:0000256" key="3">
    <source>
        <dbReference type="ARBA" id="ARBA00022692"/>
    </source>
</evidence>
<feature type="transmembrane region" description="Helical" evidence="6">
    <location>
        <begin position="187"/>
        <end position="206"/>
    </location>
</feature>
<feature type="transmembrane region" description="Helical" evidence="6">
    <location>
        <begin position="42"/>
        <end position="66"/>
    </location>
</feature>